<dbReference type="AlphaFoldDB" id="A0A7S8IGE5"/>
<keyword evidence="1" id="KW-0812">Transmembrane</keyword>
<evidence type="ECO:0000313" key="3">
    <source>
        <dbReference type="Proteomes" id="UP000594468"/>
    </source>
</evidence>
<proteinExistence type="predicted"/>
<gene>
    <name evidence="2" type="ORF">G4Y79_09155</name>
</gene>
<feature type="transmembrane region" description="Helical" evidence="1">
    <location>
        <begin position="16"/>
        <end position="32"/>
    </location>
</feature>
<protein>
    <submittedName>
        <fullName evidence="2">Uncharacterized protein</fullName>
    </submittedName>
</protein>
<evidence type="ECO:0000313" key="2">
    <source>
        <dbReference type="EMBL" id="QPC84524.1"/>
    </source>
</evidence>
<reference evidence="2 3" key="1">
    <citation type="submission" date="2020-02" db="EMBL/GenBank/DDBJ databases">
        <authorList>
            <person name="Zheng R.K."/>
            <person name="Sun C.M."/>
        </authorList>
    </citation>
    <scope>NUCLEOTIDE SEQUENCE [LARGE SCALE GENOMIC DNA]</scope>
    <source>
        <strain evidence="3">rifampicinis</strain>
    </source>
</reference>
<name>A0A7S8IGE5_9CHLR</name>
<keyword evidence="3" id="KW-1185">Reference proteome</keyword>
<sequence>MQNFPPIKWSMTHPRLAAWIVLSLGMIIMLAIEASDVGLEIGQWIALFVACVLVAGLCIWIISWEDDEEEAPEVASEEVN</sequence>
<dbReference type="EMBL" id="CP062983">
    <property type="protein sequence ID" value="QPC84524.1"/>
    <property type="molecule type" value="Genomic_DNA"/>
</dbReference>
<feature type="transmembrane region" description="Helical" evidence="1">
    <location>
        <begin position="44"/>
        <end position="62"/>
    </location>
</feature>
<keyword evidence="1" id="KW-1133">Transmembrane helix</keyword>
<dbReference type="Proteomes" id="UP000594468">
    <property type="component" value="Chromosome"/>
</dbReference>
<organism evidence="2 3">
    <name type="scientific">Phototrophicus methaneseepsis</name>
    <dbReference type="NCBI Taxonomy" id="2710758"/>
    <lineage>
        <taxon>Bacteria</taxon>
        <taxon>Bacillati</taxon>
        <taxon>Chloroflexota</taxon>
        <taxon>Candidatus Thermofontia</taxon>
        <taxon>Phototrophicales</taxon>
        <taxon>Phototrophicaceae</taxon>
        <taxon>Phototrophicus</taxon>
    </lineage>
</organism>
<keyword evidence="1" id="KW-0472">Membrane</keyword>
<dbReference type="RefSeq" id="WP_195172587.1">
    <property type="nucleotide sequence ID" value="NZ_CP062983.1"/>
</dbReference>
<accession>A0A7S8IGE5</accession>
<evidence type="ECO:0000256" key="1">
    <source>
        <dbReference type="SAM" id="Phobius"/>
    </source>
</evidence>
<dbReference type="KEGG" id="pmet:G4Y79_09155"/>